<sequence length="188" mass="22309">MSEEVQREAVDCGSEVMLDQVIKKDISEAIKRRFDSKYEPTWHRIVGRNFGRVEESIYRRTSFMVYREDVKNDENNTSLCVRAPRLINQLCCIFEVYVICLQLTAAAQINSLHFKKYYPISHTRAFQLAVMCFLRFLFFDTEAWLLHIPPSTVYALLSLQGLAFRLHNLWIRHKKMFRFAIKMFEVVI</sequence>
<dbReference type="GO" id="GO:0005868">
    <property type="term" value="C:cytoplasmic dynein complex"/>
    <property type="evidence" value="ECO:0007669"/>
    <property type="project" value="TreeGrafter"/>
</dbReference>
<name>W6VC84_ECHGR</name>
<dbReference type="EMBL" id="APAU02000003">
    <property type="protein sequence ID" value="EUB64454.1"/>
    <property type="molecule type" value="Genomic_DNA"/>
</dbReference>
<gene>
    <name evidence="1" type="ORF">EGR_00998</name>
</gene>
<dbReference type="STRING" id="6210.W6VC84"/>
<dbReference type="GO" id="GO:0007017">
    <property type="term" value="P:microtubule-based process"/>
    <property type="evidence" value="ECO:0007669"/>
    <property type="project" value="InterPro"/>
</dbReference>
<accession>W6VC84</accession>
<organism evidence="1 2">
    <name type="scientific">Echinococcus granulosus</name>
    <name type="common">Hydatid tapeworm</name>
    <dbReference type="NCBI Taxonomy" id="6210"/>
    <lineage>
        <taxon>Eukaryota</taxon>
        <taxon>Metazoa</taxon>
        <taxon>Spiralia</taxon>
        <taxon>Lophotrochozoa</taxon>
        <taxon>Platyhelminthes</taxon>
        <taxon>Cestoda</taxon>
        <taxon>Eucestoda</taxon>
        <taxon>Cyclophyllidea</taxon>
        <taxon>Taeniidae</taxon>
        <taxon>Echinococcus</taxon>
        <taxon>Echinococcus granulosus group</taxon>
    </lineage>
</organism>
<dbReference type="OrthoDB" id="10033309at2759"/>
<dbReference type="RefSeq" id="XP_024355650.1">
    <property type="nucleotide sequence ID" value="XM_024490247.1"/>
</dbReference>
<dbReference type="SMART" id="SM01375">
    <property type="entry name" value="Dynein_light"/>
    <property type="match status" value="1"/>
</dbReference>
<reference evidence="1 2" key="1">
    <citation type="journal article" date="2013" name="Nat. Genet.">
        <title>The genome of the hydatid tapeworm Echinococcus granulosus.</title>
        <authorList>
            <person name="Zheng H."/>
            <person name="Zhang W."/>
            <person name="Zhang L."/>
            <person name="Zhang Z."/>
            <person name="Li J."/>
            <person name="Lu G."/>
            <person name="Zhu Y."/>
            <person name="Wang Y."/>
            <person name="Huang Y."/>
            <person name="Liu J."/>
            <person name="Kang H."/>
            <person name="Chen J."/>
            <person name="Wang L."/>
            <person name="Chen A."/>
            <person name="Yu S."/>
            <person name="Gao Z."/>
            <person name="Jin L."/>
            <person name="Gu W."/>
            <person name="Wang Z."/>
            <person name="Zhao L."/>
            <person name="Shi B."/>
            <person name="Wen H."/>
            <person name="Lin R."/>
            <person name="Jones M.K."/>
            <person name="Brejova B."/>
            <person name="Vinar T."/>
            <person name="Zhao G."/>
            <person name="McManus D.P."/>
            <person name="Chen Z."/>
            <person name="Zhou Y."/>
            <person name="Wang S."/>
        </authorList>
    </citation>
    <scope>NUCLEOTIDE SEQUENCE [LARGE SCALE GENOMIC DNA]</scope>
</reference>
<dbReference type="CTD" id="36336713"/>
<dbReference type="Gene3D" id="3.30.740.10">
    <property type="entry name" value="Protein Inhibitor Of Neuronal Nitric Oxide Synthase"/>
    <property type="match status" value="1"/>
</dbReference>
<proteinExistence type="predicted"/>
<dbReference type="AlphaFoldDB" id="W6VC84"/>
<dbReference type="Proteomes" id="UP000019149">
    <property type="component" value="Unassembled WGS sequence"/>
</dbReference>
<dbReference type="Pfam" id="PF01221">
    <property type="entry name" value="Dynein_light"/>
    <property type="match status" value="1"/>
</dbReference>
<protein>
    <submittedName>
        <fullName evidence="1">Dynein light chain 2, cytoplasmic</fullName>
    </submittedName>
</protein>
<dbReference type="InterPro" id="IPR001372">
    <property type="entry name" value="Dynein_light_chain_typ-1/2"/>
</dbReference>
<dbReference type="GeneID" id="36336713"/>
<evidence type="ECO:0000313" key="1">
    <source>
        <dbReference type="EMBL" id="EUB64454.1"/>
    </source>
</evidence>
<keyword evidence="2" id="KW-1185">Reference proteome</keyword>
<dbReference type="SUPFAM" id="SSF54648">
    <property type="entry name" value="DLC"/>
    <property type="match status" value="1"/>
</dbReference>
<dbReference type="PANTHER" id="PTHR11886">
    <property type="entry name" value="DYNEIN LIGHT CHAIN"/>
    <property type="match status" value="1"/>
</dbReference>
<dbReference type="InterPro" id="IPR037177">
    <property type="entry name" value="DLC_sf"/>
</dbReference>
<dbReference type="KEGG" id="egl:EGR_00998"/>
<comment type="caution">
    <text evidence="1">The sequence shown here is derived from an EMBL/GenBank/DDBJ whole genome shotgun (WGS) entry which is preliminary data.</text>
</comment>
<dbReference type="PANTHER" id="PTHR11886:SF35">
    <property type="entry name" value="DYNEIN LIGHT CHAIN"/>
    <property type="match status" value="1"/>
</dbReference>
<evidence type="ECO:0000313" key="2">
    <source>
        <dbReference type="Proteomes" id="UP000019149"/>
    </source>
</evidence>
<dbReference type="GO" id="GO:0045505">
    <property type="term" value="F:dynein intermediate chain binding"/>
    <property type="evidence" value="ECO:0007669"/>
    <property type="project" value="TreeGrafter"/>
</dbReference>